<sequence length="361" mass="39660">MIEGSPAKRPASKRAPTLRDVAEHAGVSFKTVSNVINDYEYVSETTRAKVKRSIAELGYIPQNAARQLRTGASNIFTLSFPSLAFSYFSGLAQEIVDEAARQDLTIVLRNNSAGREEEMKVLTGFDHRLGDGFIFNPLLVGEQFIADLEEVRQPTVFIGEHVPTDRLPAGSDYVRIDNTRAFVELTDHVISRGRRRPAFLGSLPAPSANQPHGSMRLRLDGFRTSVATHGLSVQDAPVVAVDHWHRLDARRAVNRLLDSDGGIDAIVCGNDELALGVLAGLRDRGRRVPDDVAVVSYDDIPDAQFTSPALTSIRPDVLQIARESLSMLTERVRGFDGPPRTVTVPHYLIVRESSPPTVHLP</sequence>
<dbReference type="PANTHER" id="PTHR30146">
    <property type="entry name" value="LACI-RELATED TRANSCRIPTIONAL REPRESSOR"/>
    <property type="match status" value="1"/>
</dbReference>
<dbReference type="Pfam" id="PF00356">
    <property type="entry name" value="LacI"/>
    <property type="match status" value="1"/>
</dbReference>
<dbReference type="PROSITE" id="PS50932">
    <property type="entry name" value="HTH_LACI_2"/>
    <property type="match status" value="1"/>
</dbReference>
<proteinExistence type="predicted"/>
<evidence type="ECO:0000256" key="3">
    <source>
        <dbReference type="ARBA" id="ARBA00023163"/>
    </source>
</evidence>
<dbReference type="SUPFAM" id="SSF53822">
    <property type="entry name" value="Periplasmic binding protein-like I"/>
    <property type="match status" value="1"/>
</dbReference>
<dbReference type="CDD" id="cd01392">
    <property type="entry name" value="HTH_LacI"/>
    <property type="match status" value="1"/>
</dbReference>
<dbReference type="Gene3D" id="3.40.50.2300">
    <property type="match status" value="2"/>
</dbReference>
<gene>
    <name evidence="5" type="ORF">JOF43_000609</name>
</gene>
<dbReference type="SMART" id="SM00354">
    <property type="entry name" value="HTH_LACI"/>
    <property type="match status" value="1"/>
</dbReference>
<protein>
    <submittedName>
        <fullName evidence="5">DNA-binding LacI/PurR family transcriptional regulator</fullName>
    </submittedName>
</protein>
<evidence type="ECO:0000256" key="2">
    <source>
        <dbReference type="ARBA" id="ARBA00023125"/>
    </source>
</evidence>
<dbReference type="SUPFAM" id="SSF47413">
    <property type="entry name" value="lambda repressor-like DNA-binding domains"/>
    <property type="match status" value="1"/>
</dbReference>
<dbReference type="InterPro" id="IPR010982">
    <property type="entry name" value="Lambda_DNA-bd_dom_sf"/>
</dbReference>
<evidence type="ECO:0000256" key="1">
    <source>
        <dbReference type="ARBA" id="ARBA00023015"/>
    </source>
</evidence>
<evidence type="ECO:0000259" key="4">
    <source>
        <dbReference type="PROSITE" id="PS50932"/>
    </source>
</evidence>
<dbReference type="EMBL" id="JAGIOD010000001">
    <property type="protein sequence ID" value="MBP2380652.1"/>
    <property type="molecule type" value="Genomic_DNA"/>
</dbReference>
<dbReference type="CDD" id="cd06267">
    <property type="entry name" value="PBP1_LacI_sugar_binding-like"/>
    <property type="match status" value="1"/>
</dbReference>
<dbReference type="RefSeq" id="WP_209898898.1">
    <property type="nucleotide sequence ID" value="NZ_BAAAJW010000014.1"/>
</dbReference>
<dbReference type="Gene3D" id="1.10.260.40">
    <property type="entry name" value="lambda repressor-like DNA-binding domains"/>
    <property type="match status" value="1"/>
</dbReference>
<comment type="caution">
    <text evidence="5">The sequence shown here is derived from an EMBL/GenBank/DDBJ whole genome shotgun (WGS) entry which is preliminary data.</text>
</comment>
<dbReference type="InterPro" id="IPR028082">
    <property type="entry name" value="Peripla_BP_I"/>
</dbReference>
<keyword evidence="1" id="KW-0805">Transcription regulation</keyword>
<evidence type="ECO:0000313" key="5">
    <source>
        <dbReference type="EMBL" id="MBP2380652.1"/>
    </source>
</evidence>
<accession>A0ABS4WWR9</accession>
<reference evidence="5 6" key="1">
    <citation type="submission" date="2021-03" db="EMBL/GenBank/DDBJ databases">
        <title>Sequencing the genomes of 1000 actinobacteria strains.</title>
        <authorList>
            <person name="Klenk H.-P."/>
        </authorList>
    </citation>
    <scope>NUCLEOTIDE SEQUENCE [LARGE SCALE GENOMIC DNA]</scope>
    <source>
        <strain evidence="5 6">DSM 14566</strain>
    </source>
</reference>
<keyword evidence="2 5" id="KW-0238">DNA-binding</keyword>
<dbReference type="InterPro" id="IPR046335">
    <property type="entry name" value="LacI/GalR-like_sensor"/>
</dbReference>
<keyword evidence="3" id="KW-0804">Transcription</keyword>
<keyword evidence="6" id="KW-1185">Reference proteome</keyword>
<dbReference type="PROSITE" id="PS00356">
    <property type="entry name" value="HTH_LACI_1"/>
    <property type="match status" value="1"/>
</dbReference>
<dbReference type="Pfam" id="PF13377">
    <property type="entry name" value="Peripla_BP_3"/>
    <property type="match status" value="1"/>
</dbReference>
<feature type="domain" description="HTH lacI-type" evidence="4">
    <location>
        <begin position="16"/>
        <end position="70"/>
    </location>
</feature>
<dbReference type="GO" id="GO:0003677">
    <property type="term" value="F:DNA binding"/>
    <property type="evidence" value="ECO:0007669"/>
    <property type="project" value="UniProtKB-KW"/>
</dbReference>
<dbReference type="PANTHER" id="PTHR30146:SF109">
    <property type="entry name" value="HTH-TYPE TRANSCRIPTIONAL REGULATOR GALS"/>
    <property type="match status" value="1"/>
</dbReference>
<dbReference type="InterPro" id="IPR000843">
    <property type="entry name" value="HTH_LacI"/>
</dbReference>
<organism evidence="5 6">
    <name type="scientific">Brachybacterium sacelli</name>
    <dbReference type="NCBI Taxonomy" id="173364"/>
    <lineage>
        <taxon>Bacteria</taxon>
        <taxon>Bacillati</taxon>
        <taxon>Actinomycetota</taxon>
        <taxon>Actinomycetes</taxon>
        <taxon>Micrococcales</taxon>
        <taxon>Dermabacteraceae</taxon>
        <taxon>Brachybacterium</taxon>
    </lineage>
</organism>
<dbReference type="Proteomes" id="UP001519290">
    <property type="component" value="Unassembled WGS sequence"/>
</dbReference>
<name>A0ABS4WWR9_9MICO</name>
<evidence type="ECO:0000313" key="6">
    <source>
        <dbReference type="Proteomes" id="UP001519290"/>
    </source>
</evidence>